<protein>
    <recommendedName>
        <fullName evidence="1">DNA-directed DNA polymerase</fullName>
        <ecNumber evidence="1">2.7.7.7</ecNumber>
    </recommendedName>
</protein>
<evidence type="ECO:0000256" key="2">
    <source>
        <dbReference type="ARBA" id="ARBA00022705"/>
    </source>
</evidence>
<reference evidence="6" key="1">
    <citation type="journal article" date="2019" name="Int. J. Syst. Evol. Microbiol.">
        <title>The Global Catalogue of Microorganisms (GCM) 10K type strain sequencing project: providing services to taxonomists for standard genome sequencing and annotation.</title>
        <authorList>
            <consortium name="The Broad Institute Genomics Platform"/>
            <consortium name="The Broad Institute Genome Sequencing Center for Infectious Disease"/>
            <person name="Wu L."/>
            <person name="Ma J."/>
        </authorList>
    </citation>
    <scope>NUCLEOTIDE SEQUENCE [LARGE SCALE GENOMIC DNA]</scope>
    <source>
        <strain evidence="6">NBRC 108725</strain>
    </source>
</reference>
<organism evidence="5 6">
    <name type="scientific">Naasia aerilata</name>
    <dbReference type="NCBI Taxonomy" id="1162966"/>
    <lineage>
        <taxon>Bacteria</taxon>
        <taxon>Bacillati</taxon>
        <taxon>Actinomycetota</taxon>
        <taxon>Actinomycetes</taxon>
        <taxon>Micrococcales</taxon>
        <taxon>Microbacteriaceae</taxon>
        <taxon>Naasia</taxon>
    </lineage>
</organism>
<dbReference type="PANTHER" id="PTHR10133:SF27">
    <property type="entry name" value="DNA POLYMERASE NU"/>
    <property type="match status" value="1"/>
</dbReference>
<evidence type="ECO:0000313" key="5">
    <source>
        <dbReference type="EMBL" id="BDZ46713.1"/>
    </source>
</evidence>
<proteinExistence type="predicted"/>
<dbReference type="InterPro" id="IPR002298">
    <property type="entry name" value="DNA_polymerase_A"/>
</dbReference>
<keyword evidence="5" id="KW-0378">Hydrolase</keyword>
<sequence length="549" mass="58145">MHVVIAPADRGVIATEVDDAGLPTAEPTALRDAEYARYVAQSAPTTRWVWEDTAVSYPPLLRAGVRVERCADLRLCRAILRHSTLSAGSPVATGPRDALDGESPLLGPASAQTLFDIGAEAEHIDPVLEHQRQLATVAAAPEPGRLRLLLAAESAGALAAAEMRFAGLPWSAARHEALLADLLGPRGPAGARPARLEELAREIRAALGAPTLNPDSPQEVLAALRAAGLVVNTTRSADLRRIEHPAIPPLLDYKKRSRILSANGWSWLDTWVVDGRFRADFLPGGVPSGRWAARGGGALQLPKQLRSAVVADPGWKLVVADAAQLEPRVLAALSGDLTMADAGRGRDLYEGIVATGAVPDRNSAKYAMLGAIYGATAGQGGRLLPRLGQAFPRAMGLVEAAARQGERGEAVTTRLGRSTAAAGAGWRDAQWSASSPDASAVDERRARAQARERGRFTRNFVVQGTAAEWALCWLAELRRRLAALPADGGRPELVYFLHDEVLVHTPEVLAGPVAQAVEEAAGAAGRLMFGTFPIDFPLEVAVVDDYGQA</sequence>
<dbReference type="EMBL" id="AP027731">
    <property type="protein sequence ID" value="BDZ46713.1"/>
    <property type="molecule type" value="Genomic_DNA"/>
</dbReference>
<name>A0ABM8GEH1_9MICO</name>
<dbReference type="NCBIfam" id="NF011538">
    <property type="entry name" value="PRK14975.1-1"/>
    <property type="match status" value="1"/>
</dbReference>
<keyword evidence="5" id="KW-0540">Nuclease</keyword>
<dbReference type="InterPro" id="IPR043502">
    <property type="entry name" value="DNA/RNA_pol_sf"/>
</dbReference>
<dbReference type="PANTHER" id="PTHR10133">
    <property type="entry name" value="DNA POLYMERASE I"/>
    <property type="match status" value="1"/>
</dbReference>
<dbReference type="Proteomes" id="UP001321498">
    <property type="component" value="Chromosome"/>
</dbReference>
<dbReference type="GO" id="GO:0004527">
    <property type="term" value="F:exonuclease activity"/>
    <property type="evidence" value="ECO:0007669"/>
    <property type="project" value="UniProtKB-KW"/>
</dbReference>
<gene>
    <name evidence="5" type="ORF">GCM10025866_26220</name>
</gene>
<comment type="catalytic activity">
    <reaction evidence="3">
        <text>DNA(n) + a 2'-deoxyribonucleoside 5'-triphosphate = DNA(n+1) + diphosphate</text>
        <dbReference type="Rhea" id="RHEA:22508"/>
        <dbReference type="Rhea" id="RHEA-COMP:17339"/>
        <dbReference type="Rhea" id="RHEA-COMP:17340"/>
        <dbReference type="ChEBI" id="CHEBI:33019"/>
        <dbReference type="ChEBI" id="CHEBI:61560"/>
        <dbReference type="ChEBI" id="CHEBI:173112"/>
        <dbReference type="EC" id="2.7.7.7"/>
    </reaction>
</comment>
<feature type="domain" description="DNA-directed DNA polymerase family A palm" evidence="4">
    <location>
        <begin position="302"/>
        <end position="509"/>
    </location>
</feature>
<dbReference type="InterPro" id="IPR001098">
    <property type="entry name" value="DNA-dir_DNA_pol_A_palm_dom"/>
</dbReference>
<keyword evidence="2" id="KW-0235">DNA replication</keyword>
<dbReference type="EC" id="2.7.7.7" evidence="1"/>
<evidence type="ECO:0000313" key="6">
    <source>
        <dbReference type="Proteomes" id="UP001321498"/>
    </source>
</evidence>
<dbReference type="Pfam" id="PF00476">
    <property type="entry name" value="DNA_pol_A"/>
    <property type="match status" value="1"/>
</dbReference>
<dbReference type="RefSeq" id="WP_286276720.1">
    <property type="nucleotide sequence ID" value="NZ_AP027731.1"/>
</dbReference>
<keyword evidence="5" id="KW-0269">Exonuclease</keyword>
<dbReference type="SMART" id="SM00482">
    <property type="entry name" value="POLAc"/>
    <property type="match status" value="1"/>
</dbReference>
<accession>A0ABM8GEH1</accession>
<dbReference type="Gene3D" id="3.30.70.370">
    <property type="match status" value="1"/>
</dbReference>
<dbReference type="SUPFAM" id="SSF56672">
    <property type="entry name" value="DNA/RNA polymerases"/>
    <property type="match status" value="1"/>
</dbReference>
<evidence type="ECO:0000256" key="3">
    <source>
        <dbReference type="ARBA" id="ARBA00049244"/>
    </source>
</evidence>
<evidence type="ECO:0000256" key="1">
    <source>
        <dbReference type="ARBA" id="ARBA00012417"/>
    </source>
</evidence>
<evidence type="ECO:0000259" key="4">
    <source>
        <dbReference type="SMART" id="SM00482"/>
    </source>
</evidence>
<dbReference type="CDD" id="cd06444">
    <property type="entry name" value="DNA_pol_A"/>
    <property type="match status" value="1"/>
</dbReference>
<keyword evidence="6" id="KW-1185">Reference proteome</keyword>
<dbReference type="Gene3D" id="1.10.150.20">
    <property type="entry name" value="5' to 3' exonuclease, C-terminal subdomain"/>
    <property type="match status" value="1"/>
</dbReference>